<dbReference type="RefSeq" id="WP_039306420.1">
    <property type="nucleotide sequence ID" value="NZ_JAODTE010000020.1"/>
</dbReference>
<name>A0ABR4UXC1_9GAMM</name>
<gene>
    <name evidence="1" type="ORF">JV35_15270</name>
</gene>
<dbReference type="Proteomes" id="UP000032869">
    <property type="component" value="Unassembled WGS sequence"/>
</dbReference>
<comment type="caution">
    <text evidence="1">The sequence shown here is derived from an EMBL/GenBank/DDBJ whole genome shotgun (WGS) entry which is preliminary data.</text>
</comment>
<sequence length="193" mass="22537">MTRNTALSTLLDKYQSDLDDSAAHAIHQGISTRKIHTFHRLRLTAVSLPDEHKSHLIVPAKLMQKSRISRIEAASRAILPVETRRYLRRYLMLSAILISECDRLHLDELSDSLQRLFDRENESGIQETLTLLCWPELLNGLSYGEWASLADKTDRQIQVWIKTRLRTQPARRAMIDEYVFFACFGYWRDYYPA</sequence>
<protein>
    <submittedName>
        <fullName evidence="1">Uncharacterized protein</fullName>
    </submittedName>
</protein>
<keyword evidence="2" id="KW-1185">Reference proteome</keyword>
<accession>A0ABR4UXC1</accession>
<evidence type="ECO:0000313" key="2">
    <source>
        <dbReference type="Proteomes" id="UP000032869"/>
    </source>
</evidence>
<organism evidence="1 2">
    <name type="scientific">Pectobacterium betavasculorum</name>
    <dbReference type="NCBI Taxonomy" id="55207"/>
    <lineage>
        <taxon>Bacteria</taxon>
        <taxon>Pseudomonadati</taxon>
        <taxon>Pseudomonadota</taxon>
        <taxon>Gammaproteobacteria</taxon>
        <taxon>Enterobacterales</taxon>
        <taxon>Pectobacteriaceae</taxon>
        <taxon>Pectobacterium</taxon>
    </lineage>
</organism>
<dbReference type="EMBL" id="JQHL01000007">
    <property type="protein sequence ID" value="KFX19405.1"/>
    <property type="molecule type" value="Genomic_DNA"/>
</dbReference>
<evidence type="ECO:0000313" key="1">
    <source>
        <dbReference type="EMBL" id="KFX19405.1"/>
    </source>
</evidence>
<reference evidence="1 2" key="1">
    <citation type="submission" date="2014-08" db="EMBL/GenBank/DDBJ databases">
        <title>Genome sequences of NCPPB Pectobacterium isolates.</title>
        <authorList>
            <person name="Glover R.H."/>
            <person name="Sapp M."/>
            <person name="Elphinstone J."/>
        </authorList>
    </citation>
    <scope>NUCLEOTIDE SEQUENCE [LARGE SCALE GENOMIC DNA]</scope>
    <source>
        <strain evidence="1 2">NCPPB 2793</strain>
    </source>
</reference>
<proteinExistence type="predicted"/>